<dbReference type="EMBL" id="CAKMMF010000014">
    <property type="protein sequence ID" value="CAH1207696.1"/>
    <property type="molecule type" value="Genomic_DNA"/>
</dbReference>
<reference evidence="3" key="1">
    <citation type="submission" date="2022-01" db="EMBL/GenBank/DDBJ databases">
        <authorList>
            <person name="Criscuolo A."/>
        </authorList>
    </citation>
    <scope>NUCLEOTIDE SEQUENCE</scope>
    <source>
        <strain evidence="3">CIP111893</strain>
    </source>
</reference>
<evidence type="ECO:0000313" key="4">
    <source>
        <dbReference type="Proteomes" id="UP000838686"/>
    </source>
</evidence>
<dbReference type="PROSITE" id="PS51272">
    <property type="entry name" value="SLH"/>
    <property type="match status" value="1"/>
</dbReference>
<organism evidence="3 4">
    <name type="scientific">Paenibacillus plantiphilus</name>
    <dbReference type="NCBI Taxonomy" id="2905650"/>
    <lineage>
        <taxon>Bacteria</taxon>
        <taxon>Bacillati</taxon>
        <taxon>Bacillota</taxon>
        <taxon>Bacilli</taxon>
        <taxon>Bacillales</taxon>
        <taxon>Paenibacillaceae</taxon>
        <taxon>Paenibacillus</taxon>
    </lineage>
</organism>
<protein>
    <recommendedName>
        <fullName evidence="2">SLH domain-containing protein</fullName>
    </recommendedName>
</protein>
<accession>A0ABN8GJ35</accession>
<name>A0ABN8GJ35_9BACL</name>
<comment type="caution">
    <text evidence="3">The sequence shown here is derived from an EMBL/GenBank/DDBJ whole genome shotgun (WGS) entry which is preliminary data.</text>
</comment>
<evidence type="ECO:0000256" key="1">
    <source>
        <dbReference type="SAM" id="MobiDB-lite"/>
    </source>
</evidence>
<evidence type="ECO:0000313" key="3">
    <source>
        <dbReference type="EMBL" id="CAH1207696.1"/>
    </source>
</evidence>
<dbReference type="Pfam" id="PF00395">
    <property type="entry name" value="SLH"/>
    <property type="match status" value="1"/>
</dbReference>
<dbReference type="InterPro" id="IPR001119">
    <property type="entry name" value="SLH_dom"/>
</dbReference>
<feature type="domain" description="SLH" evidence="2">
    <location>
        <begin position="1"/>
        <end position="34"/>
    </location>
</feature>
<dbReference type="Proteomes" id="UP000838686">
    <property type="component" value="Unassembled WGS sequence"/>
</dbReference>
<feature type="region of interest" description="Disordered" evidence="1">
    <location>
        <begin position="93"/>
        <end position="129"/>
    </location>
</feature>
<sequence length="129" mass="14398">MDGTFQPDQPITRAEALSVIDRLASLYEEDKAFHITADNIDFEEIAMKSTDHPIVSITSPTVGNKHAMNSNSLTLNNCLLHLLHHQARSTERQISLKFGEQHPTSGSSSDHIHESIRRNADRKHCGRAS</sequence>
<feature type="compositionally biased region" description="Basic and acidic residues" evidence="1">
    <location>
        <begin position="110"/>
        <end position="123"/>
    </location>
</feature>
<proteinExistence type="predicted"/>
<gene>
    <name evidence="3" type="ORF">PAECIP111893_02758</name>
</gene>
<evidence type="ECO:0000259" key="2">
    <source>
        <dbReference type="PROSITE" id="PS51272"/>
    </source>
</evidence>
<keyword evidence="4" id="KW-1185">Reference proteome</keyword>